<reference evidence="1" key="1">
    <citation type="submission" date="2021-05" db="EMBL/GenBank/DDBJ databases">
        <authorList>
            <person name="Pan Q."/>
            <person name="Jouanno E."/>
            <person name="Zahm M."/>
            <person name="Klopp C."/>
            <person name="Cabau C."/>
            <person name="Louis A."/>
            <person name="Berthelot C."/>
            <person name="Parey E."/>
            <person name="Roest Crollius H."/>
            <person name="Montfort J."/>
            <person name="Robinson-Rechavi M."/>
            <person name="Bouchez O."/>
            <person name="Lampietro C."/>
            <person name="Lopez Roques C."/>
            <person name="Donnadieu C."/>
            <person name="Postlethwait J."/>
            <person name="Bobe J."/>
            <person name="Dillon D."/>
            <person name="Chandos A."/>
            <person name="von Hippel F."/>
            <person name="Guiguen Y."/>
        </authorList>
    </citation>
    <scope>NUCLEOTIDE SEQUENCE</scope>
    <source>
        <strain evidence="1">YG-Jan2019</strain>
    </source>
</reference>
<protein>
    <submittedName>
        <fullName evidence="1">Uncharacterized protein</fullName>
    </submittedName>
</protein>
<dbReference type="EMBL" id="CM055738">
    <property type="protein sequence ID" value="KAJ8004591.1"/>
    <property type="molecule type" value="Genomic_DNA"/>
</dbReference>
<accession>A0ACC2GLQ3</accession>
<evidence type="ECO:0000313" key="2">
    <source>
        <dbReference type="Proteomes" id="UP001157502"/>
    </source>
</evidence>
<comment type="caution">
    <text evidence="1">The sequence shown here is derived from an EMBL/GenBank/DDBJ whole genome shotgun (WGS) entry which is preliminary data.</text>
</comment>
<keyword evidence="2" id="KW-1185">Reference proteome</keyword>
<dbReference type="Proteomes" id="UP001157502">
    <property type="component" value="Chromosome 11"/>
</dbReference>
<evidence type="ECO:0000313" key="1">
    <source>
        <dbReference type="EMBL" id="KAJ8004591.1"/>
    </source>
</evidence>
<organism evidence="1 2">
    <name type="scientific">Dallia pectoralis</name>
    <name type="common">Alaska blackfish</name>
    <dbReference type="NCBI Taxonomy" id="75939"/>
    <lineage>
        <taxon>Eukaryota</taxon>
        <taxon>Metazoa</taxon>
        <taxon>Chordata</taxon>
        <taxon>Craniata</taxon>
        <taxon>Vertebrata</taxon>
        <taxon>Euteleostomi</taxon>
        <taxon>Actinopterygii</taxon>
        <taxon>Neopterygii</taxon>
        <taxon>Teleostei</taxon>
        <taxon>Protacanthopterygii</taxon>
        <taxon>Esociformes</taxon>
        <taxon>Umbridae</taxon>
        <taxon>Dallia</taxon>
    </lineage>
</organism>
<gene>
    <name evidence="1" type="ORF">DPEC_G00137870</name>
</gene>
<name>A0ACC2GLQ3_DALPE</name>
<proteinExistence type="predicted"/>
<sequence length="301" mass="34390">MYHLKCVLSSWVSIQVIITQVWSQGVSPPLDVRVDSVVHWSRATDRPDLTYTVQSKTNDGKWQDIDGCVQTKNTTCKKDIRGGCVMVRVWAQQGNKTSEAIEACRHATSCSPVVQLTAQSGLLLVNWRKDESLSAEYGSILQYHVNYSREGEELQYDSISEHPVTLQGLEVGGRYCVQVQYQCYHKPFGTHSRLQCVSIPESERAKHIRTTLISVLIPVFLGAVAIFLIFLFYKHLEKLKQLRPRALQLPEHYEEFFFQDFSQQLFFTNSYSDEHYDTVSSVLDEDDQVDSGPYGTRPQLV</sequence>